<dbReference type="PROSITE" id="PS51145">
    <property type="entry name" value="ZU5"/>
    <property type="match status" value="1"/>
</dbReference>
<keyword evidence="2" id="KW-0040">ANK repeat</keyword>
<keyword evidence="1" id="KW-0677">Repeat</keyword>
<dbReference type="InterPro" id="IPR051165">
    <property type="entry name" value="Multifunctional_ANK_Repeat"/>
</dbReference>
<evidence type="ECO:0000313" key="4">
    <source>
        <dbReference type="EMBL" id="KAH0817000.1"/>
    </source>
</evidence>
<evidence type="ECO:0000256" key="2">
    <source>
        <dbReference type="ARBA" id="ARBA00023043"/>
    </source>
</evidence>
<comment type="caution">
    <text evidence="4">The sequence shown here is derived from an EMBL/GenBank/DDBJ whole genome shotgun (WGS) entry which is preliminary data.</text>
</comment>
<proteinExistence type="predicted"/>
<protein>
    <recommendedName>
        <fullName evidence="3">ZU5 domain-containing protein</fullName>
    </recommendedName>
</protein>
<dbReference type="FunFam" id="2.60.220.30:FF:000009">
    <property type="entry name" value="Ankyrin 2, isoform G"/>
    <property type="match status" value="1"/>
</dbReference>
<organism evidence="4 5">
    <name type="scientific">Tenebrio molitor</name>
    <name type="common">Yellow mealworm beetle</name>
    <dbReference type="NCBI Taxonomy" id="7067"/>
    <lineage>
        <taxon>Eukaryota</taxon>
        <taxon>Metazoa</taxon>
        <taxon>Ecdysozoa</taxon>
        <taxon>Arthropoda</taxon>
        <taxon>Hexapoda</taxon>
        <taxon>Insecta</taxon>
        <taxon>Pterygota</taxon>
        <taxon>Neoptera</taxon>
        <taxon>Endopterygota</taxon>
        <taxon>Coleoptera</taxon>
        <taxon>Polyphaga</taxon>
        <taxon>Cucujiformia</taxon>
        <taxon>Tenebrionidae</taxon>
        <taxon>Tenebrio</taxon>
    </lineage>
</organism>
<accession>A0A8J6HDV2</accession>
<dbReference type="PANTHER" id="PTHR24123">
    <property type="entry name" value="ANKYRIN REPEAT-CONTAINING"/>
    <property type="match status" value="1"/>
</dbReference>
<dbReference type="SMART" id="SM00218">
    <property type="entry name" value="ZU5"/>
    <property type="match status" value="1"/>
</dbReference>
<sequence>MATFFFSQSLVKTPNNIHTGMPSVKKTHSDDPILGDQQQYKYMTVDDMKSLGDDSMRMDVTHDEKNEYRNSMAPSHISNELIITPAAVKEYYATNTCSVPDNVDINRQPITVGFLVSFLVDARGGAMRGCRHSGVRVIVPPRCASSPTRITCRYVRPQRTPHPPPLMEGEALASRLLELGPVGAKFLGPVIIEVPHFASLRGKQREIVVLRSDNGETWKEHTLEANEEAIQDVLNHSFDGEELSQIDDLHTNRITRILTNDFPHYFAVVSRIRQEVHAIGPDGGTVSSSAVPLVQAVFPPSALTKKIRVGLQAQAIESELVSKLLGHSVAVSPIVTVEPRRRKFHKAITLIFWIRTNIATIVFHNRGSKQGSLGRRHWLNPIVVCERLRVIYDHRIGTLLADGLQKCVRRGQNGNRFIHTGGAHI</sequence>
<name>A0A8J6HDV2_TENMO</name>
<evidence type="ECO:0000313" key="5">
    <source>
        <dbReference type="Proteomes" id="UP000719412"/>
    </source>
</evidence>
<gene>
    <name evidence="4" type="ORF">GEV33_005791</name>
</gene>
<feature type="domain" description="ZU5" evidence="3">
    <location>
        <begin position="114"/>
        <end position="271"/>
    </location>
</feature>
<dbReference type="AlphaFoldDB" id="A0A8J6HDV2"/>
<dbReference type="Pfam" id="PF00791">
    <property type="entry name" value="ZU5"/>
    <property type="match status" value="1"/>
</dbReference>
<dbReference type="Gene3D" id="2.60.220.30">
    <property type="match status" value="2"/>
</dbReference>
<keyword evidence="5" id="KW-1185">Reference proteome</keyword>
<dbReference type="Proteomes" id="UP000719412">
    <property type="component" value="Unassembled WGS sequence"/>
</dbReference>
<evidence type="ECO:0000259" key="3">
    <source>
        <dbReference type="PROSITE" id="PS51145"/>
    </source>
</evidence>
<reference evidence="4" key="1">
    <citation type="journal article" date="2020" name="J Insects Food Feed">
        <title>The yellow mealworm (Tenebrio molitor) genome: a resource for the emerging insects as food and feed industry.</title>
        <authorList>
            <person name="Eriksson T."/>
            <person name="Andere A."/>
            <person name="Kelstrup H."/>
            <person name="Emery V."/>
            <person name="Picard C."/>
        </authorList>
    </citation>
    <scope>NUCLEOTIDE SEQUENCE</scope>
    <source>
        <strain evidence="4">Stoneville</strain>
        <tissue evidence="4">Whole head</tissue>
    </source>
</reference>
<dbReference type="PANTHER" id="PTHR24123:SF141">
    <property type="entry name" value="ANKYRIN 2, ISOFORM U"/>
    <property type="match status" value="1"/>
</dbReference>
<evidence type="ECO:0000256" key="1">
    <source>
        <dbReference type="ARBA" id="ARBA00022737"/>
    </source>
</evidence>
<reference evidence="4" key="2">
    <citation type="submission" date="2021-08" db="EMBL/GenBank/DDBJ databases">
        <authorList>
            <person name="Eriksson T."/>
        </authorList>
    </citation>
    <scope>NUCLEOTIDE SEQUENCE</scope>
    <source>
        <strain evidence="4">Stoneville</strain>
        <tissue evidence="4">Whole head</tissue>
    </source>
</reference>
<dbReference type="EMBL" id="JABDTM020020498">
    <property type="protein sequence ID" value="KAH0817000.1"/>
    <property type="molecule type" value="Genomic_DNA"/>
</dbReference>
<dbReference type="InterPro" id="IPR000906">
    <property type="entry name" value="ZU5_dom"/>
</dbReference>